<gene>
    <name evidence="2" type="ORF">JHE00_12035</name>
</gene>
<dbReference type="Gene3D" id="3.40.50.150">
    <property type="entry name" value="Vaccinia Virus protein VP39"/>
    <property type="match status" value="1"/>
</dbReference>
<proteinExistence type="predicted"/>
<feature type="domain" description="Methyltransferase type 11" evidence="1">
    <location>
        <begin position="20"/>
        <end position="117"/>
    </location>
</feature>
<dbReference type="SUPFAM" id="SSF53335">
    <property type="entry name" value="S-adenosyl-L-methionine-dependent methyltransferases"/>
    <property type="match status" value="1"/>
</dbReference>
<comment type="caution">
    <text evidence="2">The sequence shown here is derived from an EMBL/GenBank/DDBJ whole genome shotgun (WGS) entry which is preliminary data.</text>
</comment>
<organism evidence="2 3">
    <name type="scientific">Prauserella cavernicola</name>
    <dbReference type="NCBI Taxonomy" id="2800127"/>
    <lineage>
        <taxon>Bacteria</taxon>
        <taxon>Bacillati</taxon>
        <taxon>Actinomycetota</taxon>
        <taxon>Actinomycetes</taxon>
        <taxon>Pseudonocardiales</taxon>
        <taxon>Pseudonocardiaceae</taxon>
        <taxon>Prauserella</taxon>
    </lineage>
</organism>
<sequence length="238" mass="25292">MLEGYAGFVLPRLEPGMRVVDVGCGRGAITLSLGSAAHPIHVLGVAADTGDLAHARKAAEQARVSTVDFVAASPDGIPLATSSVDVVFSHGLLEHVADPQAVLAECARVLRPGGTLAVSTSDWSKAKLRPKTANVDAALRGRHLLHRRAGGNPFAGRHVTDWVLRAGFRDVRSKTKHHPGPAYRELAEQVETELAAAIRSQDGSADQQLASAARSAWMWVRDGSGEFAQCWTEVLATR</sequence>
<reference evidence="2" key="1">
    <citation type="submission" date="2020-12" db="EMBL/GenBank/DDBJ databases">
        <title>Prauserella sp. ASG 168, a novel actinomycete isolated from cave rock.</title>
        <authorList>
            <person name="Suriyachadkun C."/>
        </authorList>
    </citation>
    <scope>NUCLEOTIDE SEQUENCE</scope>
    <source>
        <strain evidence="2">ASG 168</strain>
    </source>
</reference>
<protein>
    <submittedName>
        <fullName evidence="2">Methyltransferase domain-containing protein</fullName>
    </submittedName>
</protein>
<dbReference type="InterPro" id="IPR013216">
    <property type="entry name" value="Methyltransf_11"/>
</dbReference>
<dbReference type="AlphaFoldDB" id="A0A934QRV1"/>
<evidence type="ECO:0000259" key="1">
    <source>
        <dbReference type="Pfam" id="PF08241"/>
    </source>
</evidence>
<keyword evidence="2" id="KW-0489">Methyltransferase</keyword>
<keyword evidence="2" id="KW-0808">Transferase</keyword>
<dbReference type="InterPro" id="IPR029063">
    <property type="entry name" value="SAM-dependent_MTases_sf"/>
</dbReference>
<dbReference type="GO" id="GO:0032259">
    <property type="term" value="P:methylation"/>
    <property type="evidence" value="ECO:0007669"/>
    <property type="project" value="UniProtKB-KW"/>
</dbReference>
<dbReference type="EMBL" id="JAENJH010000002">
    <property type="protein sequence ID" value="MBK1785056.1"/>
    <property type="molecule type" value="Genomic_DNA"/>
</dbReference>
<dbReference type="CDD" id="cd02440">
    <property type="entry name" value="AdoMet_MTases"/>
    <property type="match status" value="1"/>
</dbReference>
<evidence type="ECO:0000313" key="3">
    <source>
        <dbReference type="Proteomes" id="UP000635245"/>
    </source>
</evidence>
<accession>A0A934QRV1</accession>
<dbReference type="PANTHER" id="PTHR43861">
    <property type="entry name" value="TRANS-ACONITATE 2-METHYLTRANSFERASE-RELATED"/>
    <property type="match status" value="1"/>
</dbReference>
<keyword evidence="3" id="KW-1185">Reference proteome</keyword>
<dbReference type="GO" id="GO:0008757">
    <property type="term" value="F:S-adenosylmethionine-dependent methyltransferase activity"/>
    <property type="evidence" value="ECO:0007669"/>
    <property type="project" value="InterPro"/>
</dbReference>
<dbReference type="RefSeq" id="WP_200317910.1">
    <property type="nucleotide sequence ID" value="NZ_JAENJH010000002.1"/>
</dbReference>
<name>A0A934QRV1_9PSEU</name>
<dbReference type="Proteomes" id="UP000635245">
    <property type="component" value="Unassembled WGS sequence"/>
</dbReference>
<evidence type="ECO:0000313" key="2">
    <source>
        <dbReference type="EMBL" id="MBK1785056.1"/>
    </source>
</evidence>
<dbReference type="Pfam" id="PF08241">
    <property type="entry name" value="Methyltransf_11"/>
    <property type="match status" value="1"/>
</dbReference>